<dbReference type="HOGENOM" id="CLU_766658_0_0_11"/>
<protein>
    <submittedName>
        <fullName evidence="1">Uncharacterized protein</fullName>
    </submittedName>
</protein>
<name>A0A0B5D3P8_9CORY</name>
<dbReference type="AlphaFoldDB" id="A0A0B5D3P8"/>
<dbReference type="EMBL" id="CP005286">
    <property type="protein sequence ID" value="AJE33381.1"/>
    <property type="molecule type" value="Genomic_DNA"/>
</dbReference>
<sequence>MDPVSLRLAVDEFLDTRLPRVLGGSVPSALARLVHVEKRAEYLRTTLDLTRLGWEVPVTHGAMEGDDSELRWTFESPSLPVMRVDGRRVTRIPMSTPNGDPVHLWVHEQEAEREEVGDPRADFFELTAAAREIMAVWEVSRTETTAVSVPVQQFVVTDEVFGLPVPVVQELRILLRPEGFAATWGSQIPDPVMFGTEGPLLMWFSEPGAELPAALLLSHSSQWLRPGEDVDLTSHRADPVLYGARGDISQVRALAEWIAAGRHLAWFRENPDEFNAPEIVWDGVLAGVRLAGPDFRYLDHIKPIYDQPIGEATWRDMSTWFTWQSRGDRFGYGHLTSELCSGRLGELVERFLELWDAPTTA</sequence>
<accession>A0A0B5D3P8</accession>
<keyword evidence="2" id="KW-1185">Reference proteome</keyword>
<organism evidence="1 2">
    <name type="scientific">Corynebacterium humireducens NBRC 106098 = DSM 45392</name>
    <dbReference type="NCBI Taxonomy" id="1223515"/>
    <lineage>
        <taxon>Bacteria</taxon>
        <taxon>Bacillati</taxon>
        <taxon>Actinomycetota</taxon>
        <taxon>Actinomycetes</taxon>
        <taxon>Mycobacteriales</taxon>
        <taxon>Corynebacteriaceae</taxon>
        <taxon>Corynebacterium</taxon>
    </lineage>
</organism>
<evidence type="ECO:0000313" key="2">
    <source>
        <dbReference type="Proteomes" id="UP000031524"/>
    </source>
</evidence>
<gene>
    <name evidence="1" type="ORF">B842_07660</name>
</gene>
<dbReference type="KEGG" id="chm:B842_07660"/>
<dbReference type="Proteomes" id="UP000031524">
    <property type="component" value="Chromosome"/>
</dbReference>
<proteinExistence type="predicted"/>
<evidence type="ECO:0000313" key="1">
    <source>
        <dbReference type="EMBL" id="AJE33381.1"/>
    </source>
</evidence>
<reference evidence="1 2" key="1">
    <citation type="submission" date="2013-04" db="EMBL/GenBank/DDBJ databases">
        <title>Complete genome sequence of Corynebacterium humireducens DSM 45392(T), isolated from a wastewater-fed microbial fuel cell.</title>
        <authorList>
            <person name="Ruckert C."/>
            <person name="Albersmeier A."/>
            <person name="Kalinowski J."/>
        </authorList>
    </citation>
    <scope>NUCLEOTIDE SEQUENCE [LARGE SCALE GENOMIC DNA]</scope>
    <source>
        <strain evidence="2">MFC-5</strain>
    </source>
</reference>
<dbReference type="STRING" id="1223515.B842_07660"/>